<accession>A0ABY7SVJ2</accession>
<evidence type="ECO:0000256" key="7">
    <source>
        <dbReference type="SAM" id="Phobius"/>
    </source>
</evidence>
<reference evidence="9 10" key="1">
    <citation type="submission" date="2021-01" db="EMBL/GenBank/DDBJ databases">
        <title>Biogeographic distribution of Paracoccus.</title>
        <authorList>
            <person name="Hollensteiner J."/>
            <person name="Leineberger J."/>
            <person name="Brinkhoff T."/>
            <person name="Daniel R."/>
        </authorList>
    </citation>
    <scope>NUCLEOTIDE SEQUENCE [LARGE SCALE GENOMIC DNA]</scope>
    <source>
        <strain evidence="9 10">LMG25392</strain>
    </source>
</reference>
<feature type="transmembrane region" description="Helical" evidence="7">
    <location>
        <begin position="463"/>
        <end position="481"/>
    </location>
</feature>
<feature type="transmembrane region" description="Helical" evidence="7">
    <location>
        <begin position="163"/>
        <end position="183"/>
    </location>
</feature>
<dbReference type="Gene3D" id="1.20.5.2700">
    <property type="match status" value="1"/>
</dbReference>
<dbReference type="PANTHER" id="PTHR42829:SF2">
    <property type="entry name" value="NADH-UBIQUINONE OXIDOREDUCTASE CHAIN 5"/>
    <property type="match status" value="1"/>
</dbReference>
<proteinExistence type="predicted"/>
<name>A0ABY7SVJ2_9RHOB</name>
<dbReference type="RefSeq" id="WP_272859147.1">
    <property type="nucleotide sequence ID" value="NZ_CP067134.1"/>
</dbReference>
<evidence type="ECO:0000256" key="1">
    <source>
        <dbReference type="ARBA" id="ARBA00002378"/>
    </source>
</evidence>
<evidence type="ECO:0000313" key="10">
    <source>
        <dbReference type="Proteomes" id="UP001218412"/>
    </source>
</evidence>
<sequence length="631" mass="64594">MLWALPLFPALAGLALWSLGDGSRLRLGLVAGGAAAATLLLAVLAAAQGWQGGFAWGAGLELHLALTPLSGAVAITVPAVALAVLVFAAAHEEARGLARLLGLMLIFIGAMELAVVAADLLTLLIGWEVMGFCSWALIGHQWRDGANMASGRYAFVTTRLGDLGLFLALMATWSGAGALDYAALGRLDGVPLALAAFGILIAAGAKAGQGPFAPWLFRAMDGPSSVSALLHAATMVAAGAYLLARLHPWLAPAPGWSGAVIALGLLTALTGGAVAVMQGHAKKLLAGSTSAQLGLIFVAVGAGYPGVAVAHLVTHAAFKAPLFLSAGIAGEAAGTYRLHEMGYMRALPWTAGLTALAALALAAVPPLGAAWSKEQITAAASHHSLWLGLAVMVAGALSAAYAVRFWFLAYGPGDAEPKARPHWPEIAALGALALTCAALGLLWLDPVQASLPMRLPEGGALEIAASLALLAVGLLAGLTLARRETAPEPQAADWLGLPALIGHRIVQPFERLAALSAYLDDTVLDAIPRGAAWGARSVARGGQRAWGAMQADQRLINAAVWQITAMTRALARLSGGPGERLSDGLPEGAARLAARSGADARRLQNGLSHHYYAIFGIGALLAILMLILGKL</sequence>
<dbReference type="Pfam" id="PF00361">
    <property type="entry name" value="Proton_antipo_M"/>
    <property type="match status" value="1"/>
</dbReference>
<feature type="transmembrane region" description="Helical" evidence="7">
    <location>
        <begin position="97"/>
        <end position="118"/>
    </location>
</feature>
<feature type="transmembrane region" description="Helical" evidence="7">
    <location>
        <begin position="226"/>
        <end position="244"/>
    </location>
</feature>
<evidence type="ECO:0000256" key="4">
    <source>
        <dbReference type="ARBA" id="ARBA00022989"/>
    </source>
</evidence>
<dbReference type="InterPro" id="IPR001750">
    <property type="entry name" value="ND/Mrp_TM"/>
</dbReference>
<dbReference type="InterPro" id="IPR003945">
    <property type="entry name" value="NU5C-like"/>
</dbReference>
<dbReference type="PRINTS" id="PR01434">
    <property type="entry name" value="NADHDHGNASE5"/>
</dbReference>
<keyword evidence="10" id="KW-1185">Reference proteome</keyword>
<feature type="transmembrane region" description="Helical" evidence="7">
    <location>
        <begin position="346"/>
        <end position="365"/>
    </location>
</feature>
<dbReference type="PANTHER" id="PTHR42829">
    <property type="entry name" value="NADH-UBIQUINONE OXIDOREDUCTASE CHAIN 5"/>
    <property type="match status" value="1"/>
</dbReference>
<comment type="function">
    <text evidence="1">NDH-1 shuttles electrons from NADH, via FMN and iron-sulfur (Fe-S) centers, to quinones in the respiratory chain. The immediate electron acceptor for the enzyme in this species is believed to be ubiquinone. Couples the redox reaction to proton translocation (for every two electrons transferred, four hydrogen ions are translocated across the cytoplasmic membrane), and thus conserves the redox energy in a proton gradient.</text>
</comment>
<keyword evidence="3 6" id="KW-0812">Transmembrane</keyword>
<feature type="transmembrane region" description="Helical" evidence="7">
    <location>
        <begin position="611"/>
        <end position="629"/>
    </location>
</feature>
<feature type="domain" description="NADH:quinone oxidoreductase/Mrp antiporter transmembrane" evidence="8">
    <location>
        <begin position="117"/>
        <end position="396"/>
    </location>
</feature>
<evidence type="ECO:0000313" key="9">
    <source>
        <dbReference type="EMBL" id="WCR11056.1"/>
    </source>
</evidence>
<organism evidence="9 10">
    <name type="scientific">Paracoccus stylophorae</name>
    <dbReference type="NCBI Taxonomy" id="659350"/>
    <lineage>
        <taxon>Bacteria</taxon>
        <taxon>Pseudomonadati</taxon>
        <taxon>Pseudomonadota</taxon>
        <taxon>Alphaproteobacteria</taxon>
        <taxon>Rhodobacterales</taxon>
        <taxon>Paracoccaceae</taxon>
        <taxon>Paracoccus</taxon>
    </lineage>
</organism>
<feature type="transmembrane region" description="Helical" evidence="7">
    <location>
        <begin position="256"/>
        <end position="277"/>
    </location>
</feature>
<evidence type="ECO:0000256" key="5">
    <source>
        <dbReference type="ARBA" id="ARBA00023136"/>
    </source>
</evidence>
<evidence type="ECO:0000256" key="2">
    <source>
        <dbReference type="ARBA" id="ARBA00004127"/>
    </source>
</evidence>
<comment type="subcellular location">
    <subcellularLocation>
        <location evidence="2">Endomembrane system</location>
        <topology evidence="2">Multi-pass membrane protein</topology>
    </subcellularLocation>
    <subcellularLocation>
        <location evidence="6">Membrane</location>
        <topology evidence="6">Multi-pass membrane protein</topology>
    </subcellularLocation>
</comment>
<feature type="transmembrane region" description="Helical" evidence="7">
    <location>
        <begin position="69"/>
        <end position="90"/>
    </location>
</feature>
<feature type="transmembrane region" description="Helical" evidence="7">
    <location>
        <begin position="27"/>
        <end position="49"/>
    </location>
</feature>
<feature type="transmembrane region" description="Helical" evidence="7">
    <location>
        <begin position="385"/>
        <end position="411"/>
    </location>
</feature>
<evidence type="ECO:0000256" key="3">
    <source>
        <dbReference type="ARBA" id="ARBA00022692"/>
    </source>
</evidence>
<evidence type="ECO:0000259" key="8">
    <source>
        <dbReference type="Pfam" id="PF00361"/>
    </source>
</evidence>
<protein>
    <submittedName>
        <fullName evidence="9">NADH-quinone oxidoreductase subunit L</fullName>
    </submittedName>
</protein>
<feature type="transmembrane region" description="Helical" evidence="7">
    <location>
        <begin position="423"/>
        <end position="443"/>
    </location>
</feature>
<keyword evidence="4 7" id="KW-1133">Transmembrane helix</keyword>
<dbReference type="EMBL" id="CP067134">
    <property type="protein sequence ID" value="WCR11056.1"/>
    <property type="molecule type" value="Genomic_DNA"/>
</dbReference>
<gene>
    <name evidence="9" type="ORF">JHW45_01170</name>
</gene>
<feature type="transmembrane region" description="Helical" evidence="7">
    <location>
        <begin position="189"/>
        <end position="205"/>
    </location>
</feature>
<keyword evidence="5 7" id="KW-0472">Membrane</keyword>
<dbReference type="Proteomes" id="UP001218412">
    <property type="component" value="Chromosome"/>
</dbReference>
<feature type="transmembrane region" description="Helical" evidence="7">
    <location>
        <begin position="284"/>
        <end position="304"/>
    </location>
</feature>
<evidence type="ECO:0000256" key="6">
    <source>
        <dbReference type="RuleBase" id="RU000320"/>
    </source>
</evidence>